<gene>
    <name evidence="2" type="ORF">DBV15_01753</name>
</gene>
<comment type="caution">
    <text evidence="2">The sequence shown here is derived from an EMBL/GenBank/DDBJ whole genome shotgun (WGS) entry which is preliminary data.</text>
</comment>
<evidence type="ECO:0000313" key="2">
    <source>
        <dbReference type="EMBL" id="TGZ50814.1"/>
    </source>
</evidence>
<sequence length="162" mass="19168">MSILDEREEYLKNPYFKGHEYGDFTPFYVTIAFCSVLGGVLFILNIVFCWCSRHRDYWQNRHTVLSYWDLGNRWIQPLWTVLPHKTPPLDLSELEPGRIKYPQVRHEIVQYHDPESQGATPQPQEYMEMQKRENTIATCSASFDNCTRHQLQVGDNLKQQNS</sequence>
<protein>
    <submittedName>
        <fullName evidence="2">Uncharacterized protein</fullName>
    </submittedName>
</protein>
<feature type="transmembrane region" description="Helical" evidence="1">
    <location>
        <begin position="27"/>
        <end position="51"/>
    </location>
</feature>
<evidence type="ECO:0000313" key="3">
    <source>
        <dbReference type="Proteomes" id="UP000310200"/>
    </source>
</evidence>
<organism evidence="2 3">
    <name type="scientific">Temnothorax longispinosus</name>
    <dbReference type="NCBI Taxonomy" id="300112"/>
    <lineage>
        <taxon>Eukaryota</taxon>
        <taxon>Metazoa</taxon>
        <taxon>Ecdysozoa</taxon>
        <taxon>Arthropoda</taxon>
        <taxon>Hexapoda</taxon>
        <taxon>Insecta</taxon>
        <taxon>Pterygota</taxon>
        <taxon>Neoptera</taxon>
        <taxon>Endopterygota</taxon>
        <taxon>Hymenoptera</taxon>
        <taxon>Apocrita</taxon>
        <taxon>Aculeata</taxon>
        <taxon>Formicoidea</taxon>
        <taxon>Formicidae</taxon>
        <taxon>Myrmicinae</taxon>
        <taxon>Temnothorax</taxon>
    </lineage>
</organism>
<proteinExistence type="predicted"/>
<reference evidence="2 3" key="1">
    <citation type="journal article" date="2019" name="Philos. Trans. R. Soc. Lond., B, Biol. Sci.">
        <title>Ant behaviour and brain gene expression of defending hosts depend on the ecological success of the intruding social parasite.</title>
        <authorList>
            <person name="Kaur R."/>
            <person name="Stoldt M."/>
            <person name="Jongepier E."/>
            <person name="Feldmeyer B."/>
            <person name="Menzel F."/>
            <person name="Bornberg-Bauer E."/>
            <person name="Foitzik S."/>
        </authorList>
    </citation>
    <scope>NUCLEOTIDE SEQUENCE [LARGE SCALE GENOMIC DNA]</scope>
    <source>
        <tissue evidence="2">Whole body</tissue>
    </source>
</reference>
<keyword evidence="3" id="KW-1185">Reference proteome</keyword>
<dbReference type="Proteomes" id="UP000310200">
    <property type="component" value="Unassembled WGS sequence"/>
</dbReference>
<dbReference type="AlphaFoldDB" id="A0A4V3SAY1"/>
<evidence type="ECO:0000256" key="1">
    <source>
        <dbReference type="SAM" id="Phobius"/>
    </source>
</evidence>
<keyword evidence="1" id="KW-0812">Transmembrane</keyword>
<name>A0A4V3SAY1_9HYME</name>
<accession>A0A4V3SAY1</accession>
<keyword evidence="1" id="KW-0472">Membrane</keyword>
<keyword evidence="1" id="KW-1133">Transmembrane helix</keyword>
<dbReference type="EMBL" id="QBLH01001859">
    <property type="protein sequence ID" value="TGZ50814.1"/>
    <property type="molecule type" value="Genomic_DNA"/>
</dbReference>